<dbReference type="Gene3D" id="3.30.710.10">
    <property type="entry name" value="Potassium Channel Kv1.1, Chain A"/>
    <property type="match status" value="1"/>
</dbReference>
<dbReference type="PROSITE" id="PS50097">
    <property type="entry name" value="BTB"/>
    <property type="match status" value="1"/>
</dbReference>
<dbReference type="AlphaFoldDB" id="A0A559MCD8"/>
<name>A0A559MCD8_9HELO</name>
<dbReference type="Pfam" id="PF00651">
    <property type="entry name" value="BTB"/>
    <property type="match status" value="1"/>
</dbReference>
<dbReference type="SUPFAM" id="SSF54695">
    <property type="entry name" value="POZ domain"/>
    <property type="match status" value="1"/>
</dbReference>
<organism evidence="2 3">
    <name type="scientific">Lachnellula willkommii</name>
    <dbReference type="NCBI Taxonomy" id="215461"/>
    <lineage>
        <taxon>Eukaryota</taxon>
        <taxon>Fungi</taxon>
        <taxon>Dikarya</taxon>
        <taxon>Ascomycota</taxon>
        <taxon>Pezizomycotina</taxon>
        <taxon>Leotiomycetes</taxon>
        <taxon>Helotiales</taxon>
        <taxon>Lachnaceae</taxon>
        <taxon>Lachnellula</taxon>
    </lineage>
</organism>
<dbReference type="SMART" id="SM00225">
    <property type="entry name" value="BTB"/>
    <property type="match status" value="1"/>
</dbReference>
<evidence type="ECO:0000313" key="2">
    <source>
        <dbReference type="EMBL" id="TVY90573.1"/>
    </source>
</evidence>
<dbReference type="EMBL" id="QGML01000816">
    <property type="protein sequence ID" value="TVY90573.1"/>
    <property type="molecule type" value="Genomic_DNA"/>
</dbReference>
<feature type="domain" description="BTB" evidence="1">
    <location>
        <begin position="35"/>
        <end position="102"/>
    </location>
</feature>
<gene>
    <name evidence="2" type="ORF">LAWI1_G002953</name>
</gene>
<dbReference type="CDD" id="cd18186">
    <property type="entry name" value="BTB_POZ_ZBTB_KLHL-like"/>
    <property type="match status" value="1"/>
</dbReference>
<protein>
    <recommendedName>
        <fullName evidence="1">BTB domain-containing protein</fullName>
    </recommendedName>
</protein>
<proteinExistence type="predicted"/>
<dbReference type="Proteomes" id="UP000315522">
    <property type="component" value="Unassembled WGS sequence"/>
</dbReference>
<dbReference type="PANTHER" id="PTHR47843:SF5">
    <property type="entry name" value="BTB_POZ DOMAIN PROTEIN"/>
    <property type="match status" value="1"/>
</dbReference>
<dbReference type="PANTHER" id="PTHR47843">
    <property type="entry name" value="BTB DOMAIN-CONTAINING PROTEIN-RELATED"/>
    <property type="match status" value="1"/>
</dbReference>
<evidence type="ECO:0000313" key="3">
    <source>
        <dbReference type="Proteomes" id="UP000315522"/>
    </source>
</evidence>
<reference evidence="2 3" key="1">
    <citation type="submission" date="2018-05" db="EMBL/GenBank/DDBJ databases">
        <title>Genome sequencing and assembly of the regulated plant pathogen Lachnellula willkommii and related sister species for the development of diagnostic species identification markers.</title>
        <authorList>
            <person name="Giroux E."/>
            <person name="Bilodeau G."/>
        </authorList>
    </citation>
    <scope>NUCLEOTIDE SEQUENCE [LARGE SCALE GENOMIC DNA]</scope>
    <source>
        <strain evidence="2 3">CBS 172.35</strain>
    </source>
</reference>
<sequence length="249" mass="27713">MKQSFIMVTKSSDLKTHKGRLSALVSSMFEADKFSDLTIKCQGTIFKVHRLVVCLQSKPLAVAVDGRWKESVNNEIVLDDDRPEIVAKLVDFFYKQTLDLSSASSGGAPTTDDNSLLVIAKVYILADKYDVAALKDVAVEEFTKKLSALKKPKPEEWKDKSFPKALKLIYEETPEKDRELKNIAVDFAVECGKALFKWAPFAEVFMANGEIGIDMLTMPTRCFFQLIQAAASPDIPAHLSTHPKAIVHS</sequence>
<dbReference type="InterPro" id="IPR000210">
    <property type="entry name" value="BTB/POZ_dom"/>
</dbReference>
<keyword evidence="3" id="KW-1185">Reference proteome</keyword>
<comment type="caution">
    <text evidence="2">The sequence shown here is derived from an EMBL/GenBank/DDBJ whole genome shotgun (WGS) entry which is preliminary data.</text>
</comment>
<dbReference type="InterPro" id="IPR011333">
    <property type="entry name" value="SKP1/BTB/POZ_sf"/>
</dbReference>
<accession>A0A559MCD8</accession>
<evidence type="ECO:0000259" key="1">
    <source>
        <dbReference type="PROSITE" id="PS50097"/>
    </source>
</evidence>